<accession>A0A1I2UP70</accession>
<dbReference type="AlphaFoldDB" id="A0A1I2UP70"/>
<sequence>MILRDYTSSKISFYIGEGASLRTKQTSGDRSLLKLNFYPDYSLFDLFPAVKAKKIIFRKKDESSISVYKKPK</sequence>
<organism evidence="1 2">
    <name type="scientific">Algoriphagus hitonicola</name>
    <dbReference type="NCBI Taxonomy" id="435880"/>
    <lineage>
        <taxon>Bacteria</taxon>
        <taxon>Pseudomonadati</taxon>
        <taxon>Bacteroidota</taxon>
        <taxon>Cytophagia</taxon>
        <taxon>Cytophagales</taxon>
        <taxon>Cyclobacteriaceae</taxon>
        <taxon>Algoriphagus</taxon>
    </lineage>
</organism>
<keyword evidence="2" id="KW-1185">Reference proteome</keyword>
<protein>
    <submittedName>
        <fullName evidence="1">Uncharacterized protein</fullName>
    </submittedName>
</protein>
<proteinExistence type="predicted"/>
<dbReference type="EMBL" id="FOPC01000008">
    <property type="protein sequence ID" value="SFG78833.1"/>
    <property type="molecule type" value="Genomic_DNA"/>
</dbReference>
<evidence type="ECO:0000313" key="1">
    <source>
        <dbReference type="EMBL" id="SFG78833.1"/>
    </source>
</evidence>
<gene>
    <name evidence="1" type="ORF">SAMN04487988_10851</name>
</gene>
<name>A0A1I2UP70_9BACT</name>
<evidence type="ECO:0000313" key="2">
    <source>
        <dbReference type="Proteomes" id="UP000199642"/>
    </source>
</evidence>
<dbReference type="STRING" id="435880.SAMN04487988_10851"/>
<reference evidence="2" key="1">
    <citation type="submission" date="2016-10" db="EMBL/GenBank/DDBJ databases">
        <authorList>
            <person name="Varghese N."/>
            <person name="Submissions S."/>
        </authorList>
    </citation>
    <scope>NUCLEOTIDE SEQUENCE [LARGE SCALE GENOMIC DNA]</scope>
    <source>
        <strain evidence="2">DSM 19315</strain>
    </source>
</reference>
<dbReference type="Proteomes" id="UP000199642">
    <property type="component" value="Unassembled WGS sequence"/>
</dbReference>